<feature type="transmembrane region" description="Helical" evidence="14">
    <location>
        <begin position="182"/>
        <end position="203"/>
    </location>
</feature>
<dbReference type="NCBIfam" id="TIGR00933">
    <property type="entry name" value="2a38"/>
    <property type="match status" value="1"/>
</dbReference>
<dbReference type="EMBL" id="RHGB01000004">
    <property type="protein sequence ID" value="RNL66415.1"/>
    <property type="molecule type" value="Genomic_DNA"/>
</dbReference>
<dbReference type="EMBL" id="PQGG01000031">
    <property type="protein sequence ID" value="POP52043.1"/>
    <property type="molecule type" value="Genomic_DNA"/>
</dbReference>
<reference evidence="15" key="1">
    <citation type="submission" date="2018-01" db="EMBL/GenBank/DDBJ databases">
        <authorList>
            <person name="Yu X.-D."/>
        </authorList>
    </citation>
    <scope>NUCLEOTIDE SEQUENCE</scope>
    <source>
        <strain evidence="15">ZX-21</strain>
    </source>
</reference>
<feature type="transmembrane region" description="Helical" evidence="14">
    <location>
        <begin position="70"/>
        <end position="90"/>
    </location>
</feature>
<proteinExistence type="inferred from homology"/>
<dbReference type="InterPro" id="IPR003445">
    <property type="entry name" value="Cat_transpt"/>
</dbReference>
<feature type="transmembrane region" description="Helical" evidence="14">
    <location>
        <begin position="237"/>
        <end position="255"/>
    </location>
</feature>
<protein>
    <recommendedName>
        <fullName evidence="12">Trk system potassium uptake protein</fullName>
    </recommendedName>
</protein>
<dbReference type="RefSeq" id="WP_103685027.1">
    <property type="nucleotide sequence ID" value="NZ_PQGG01000031.1"/>
</dbReference>
<feature type="binding site" evidence="13">
    <location>
        <position position="434"/>
    </location>
    <ligand>
        <name>K(+)</name>
        <dbReference type="ChEBI" id="CHEBI:29103"/>
    </ligand>
</feature>
<feature type="transmembrane region" description="Helical" evidence="14">
    <location>
        <begin position="392"/>
        <end position="416"/>
    </location>
</feature>
<evidence type="ECO:0000313" key="18">
    <source>
        <dbReference type="Proteomes" id="UP000274695"/>
    </source>
</evidence>
<organism evidence="15 17">
    <name type="scientific">Zhongshania marina</name>
    <dbReference type="NCBI Taxonomy" id="2304603"/>
    <lineage>
        <taxon>Bacteria</taxon>
        <taxon>Pseudomonadati</taxon>
        <taxon>Pseudomonadota</taxon>
        <taxon>Gammaproteobacteria</taxon>
        <taxon>Cellvibrionales</taxon>
        <taxon>Spongiibacteraceae</taxon>
        <taxon>Zhongshania</taxon>
    </lineage>
</organism>
<comment type="caution">
    <text evidence="15">The sequence shown here is derived from an EMBL/GenBank/DDBJ whole genome shotgun (WGS) entry which is preliminary data.</text>
</comment>
<sequence length="482" mass="52430">MHLRIIGRIIGMLLMIFSLTMALPAILSMWQNDGALNAFSTAFVLTFGSGLALWLSNLKQQHELSIRDGFLVVSLFWTVLGLFGALPFYLADNPGLSVSDAVFESISGLTTTGATVITGLDELPISILFYRQFLQWLGGIGIIVIAVAILPILGIGGMQLYRAETPGPVKDNKLTPRITGTAKVLFLMYVSLTLVCTLAYWLAGMSFFDALCHSFSTVAIGGFSTHDASMGYFQSPLILMICSGFMLFAALSFTIHFHAWRSRSIRHYLRDAETGFYLSVIAISTLTISVYLYFSGTYSLEDSFIHGIFHTISVATTSGFGAEDFSIWPSFLPVAVIMLSFIGGCAGSTGGGMKAVRVMLVAKQGIREMKQLIHPNAVIPLKIGSHRVEAKIVSAVWSFVGVYMISFILITLAMMACGLDSLSAFSATAASINNMGPGLGEVTASYRSVSDTGKWILCYAMLLGRLEIFTLLVLLMPSFWRR</sequence>
<evidence type="ECO:0000256" key="13">
    <source>
        <dbReference type="PIRSR" id="PIRSR006247-1"/>
    </source>
</evidence>
<evidence type="ECO:0000256" key="1">
    <source>
        <dbReference type="ARBA" id="ARBA00004429"/>
    </source>
</evidence>
<evidence type="ECO:0000256" key="5">
    <source>
        <dbReference type="ARBA" id="ARBA00022519"/>
    </source>
</evidence>
<evidence type="ECO:0000256" key="10">
    <source>
        <dbReference type="ARBA" id="ARBA00023065"/>
    </source>
</evidence>
<dbReference type="PANTHER" id="PTHR32024:SF2">
    <property type="entry name" value="TRK SYSTEM POTASSIUM UPTAKE PROTEIN TRKG-RELATED"/>
    <property type="match status" value="1"/>
</dbReference>
<dbReference type="AlphaFoldDB" id="A0A2S4HDH3"/>
<comment type="subcellular location">
    <subcellularLocation>
        <location evidence="1 12">Cell inner membrane</location>
        <topology evidence="1 12">Multi-pass membrane protein</topology>
    </subcellularLocation>
</comment>
<keyword evidence="9 14" id="KW-1133">Transmembrane helix</keyword>
<evidence type="ECO:0000256" key="9">
    <source>
        <dbReference type="ARBA" id="ARBA00022989"/>
    </source>
</evidence>
<comment type="function">
    <text evidence="12">Low-affinity potassium transport system. Interacts with Trk system potassium uptake protein TrkA.</text>
</comment>
<name>A0A2S4HDH3_9GAMM</name>
<feature type="binding site" evidence="13">
    <location>
        <position position="221"/>
    </location>
    <ligand>
        <name>K(+)</name>
        <dbReference type="ChEBI" id="CHEBI:29103"/>
    </ligand>
</feature>
<gene>
    <name evidence="15" type="ORF">C0068_13630</name>
    <name evidence="16" type="ORF">D0911_05080</name>
</gene>
<evidence type="ECO:0000256" key="14">
    <source>
        <dbReference type="SAM" id="Phobius"/>
    </source>
</evidence>
<keyword evidence="10 12" id="KW-0406">Ion transport</keyword>
<keyword evidence="3 12" id="KW-0813">Transport</keyword>
<feature type="binding site" evidence="13">
    <location>
        <position position="220"/>
    </location>
    <ligand>
        <name>K(+)</name>
        <dbReference type="ChEBI" id="CHEBI:29103"/>
    </ligand>
</feature>
<comment type="similarity">
    <text evidence="2 12">Belongs to the TrkH potassium transport family.</text>
</comment>
<keyword evidence="7 14" id="KW-0812">Transmembrane</keyword>
<feature type="transmembrane region" description="Helical" evidence="14">
    <location>
        <begin position="133"/>
        <end position="161"/>
    </location>
</feature>
<keyword evidence="5 12" id="KW-0997">Cell inner membrane</keyword>
<dbReference type="PIRSF" id="PIRSF006247">
    <property type="entry name" value="TrkH"/>
    <property type="match status" value="1"/>
</dbReference>
<feature type="binding site" evidence="13">
    <location>
        <position position="111"/>
    </location>
    <ligand>
        <name>K(+)</name>
        <dbReference type="ChEBI" id="CHEBI:29103"/>
    </ligand>
</feature>
<reference evidence="16 18" key="2">
    <citation type="submission" date="2018-10" db="EMBL/GenBank/DDBJ databases">
        <title>Draft genome sequence of Zhongshania sp. DSW25-10.</title>
        <authorList>
            <person name="Oh J."/>
        </authorList>
    </citation>
    <scope>NUCLEOTIDE SEQUENCE [LARGE SCALE GENOMIC DNA]</scope>
    <source>
        <strain evidence="16 18">DSW25-10</strain>
    </source>
</reference>
<evidence type="ECO:0000313" key="16">
    <source>
        <dbReference type="EMBL" id="RNL66415.1"/>
    </source>
</evidence>
<evidence type="ECO:0000256" key="11">
    <source>
        <dbReference type="ARBA" id="ARBA00023136"/>
    </source>
</evidence>
<evidence type="ECO:0000256" key="12">
    <source>
        <dbReference type="PIRNR" id="PIRNR006247"/>
    </source>
</evidence>
<evidence type="ECO:0000256" key="4">
    <source>
        <dbReference type="ARBA" id="ARBA00022475"/>
    </source>
</evidence>
<feature type="binding site" evidence="13">
    <location>
        <position position="317"/>
    </location>
    <ligand>
        <name>K(+)</name>
        <dbReference type="ChEBI" id="CHEBI:29103"/>
    </ligand>
</feature>
<dbReference type="InterPro" id="IPR004772">
    <property type="entry name" value="TrkH"/>
</dbReference>
<feature type="transmembrane region" description="Helical" evidence="14">
    <location>
        <begin position="454"/>
        <end position="476"/>
    </location>
</feature>
<feature type="binding site" evidence="13">
    <location>
        <position position="112"/>
    </location>
    <ligand>
        <name>K(+)</name>
        <dbReference type="ChEBI" id="CHEBI:29103"/>
    </ligand>
</feature>
<accession>A0A2S4HDH3</accession>
<evidence type="ECO:0000256" key="8">
    <source>
        <dbReference type="ARBA" id="ARBA00022958"/>
    </source>
</evidence>
<evidence type="ECO:0000256" key="6">
    <source>
        <dbReference type="ARBA" id="ARBA00022538"/>
    </source>
</evidence>
<feature type="transmembrane region" description="Helical" evidence="14">
    <location>
        <begin position="36"/>
        <end position="58"/>
    </location>
</feature>
<dbReference type="GO" id="GO:0015379">
    <property type="term" value="F:potassium:chloride symporter activity"/>
    <property type="evidence" value="ECO:0007669"/>
    <property type="project" value="InterPro"/>
</dbReference>
<keyword evidence="8 12" id="KW-0630">Potassium</keyword>
<evidence type="ECO:0000256" key="2">
    <source>
        <dbReference type="ARBA" id="ARBA00009137"/>
    </source>
</evidence>
<evidence type="ECO:0000256" key="7">
    <source>
        <dbReference type="ARBA" id="ARBA00022692"/>
    </source>
</evidence>
<keyword evidence="11 12" id="KW-0472">Membrane</keyword>
<feature type="binding site" evidence="13">
    <location>
        <position position="435"/>
    </location>
    <ligand>
        <name>K(+)</name>
        <dbReference type="ChEBI" id="CHEBI:29103"/>
    </ligand>
</feature>
<keyword evidence="6 12" id="KW-0633">Potassium transport</keyword>
<dbReference type="PANTHER" id="PTHR32024">
    <property type="entry name" value="TRK SYSTEM POTASSIUM UPTAKE PROTEIN TRKG-RELATED"/>
    <property type="match status" value="1"/>
</dbReference>
<dbReference type="GO" id="GO:0005886">
    <property type="term" value="C:plasma membrane"/>
    <property type="evidence" value="ECO:0007669"/>
    <property type="project" value="UniProtKB-SubCell"/>
</dbReference>
<evidence type="ECO:0000313" key="15">
    <source>
        <dbReference type="EMBL" id="POP52043.1"/>
    </source>
</evidence>
<dbReference type="Proteomes" id="UP000237222">
    <property type="component" value="Unassembled WGS sequence"/>
</dbReference>
<keyword evidence="4 12" id="KW-1003">Cell membrane</keyword>
<evidence type="ECO:0000313" key="17">
    <source>
        <dbReference type="Proteomes" id="UP000237222"/>
    </source>
</evidence>
<dbReference type="GO" id="GO:0046872">
    <property type="term" value="F:metal ion binding"/>
    <property type="evidence" value="ECO:0007669"/>
    <property type="project" value="UniProtKB-KW"/>
</dbReference>
<keyword evidence="18" id="KW-1185">Reference proteome</keyword>
<dbReference type="OrthoDB" id="9810952at2"/>
<feature type="transmembrane region" description="Helical" evidence="14">
    <location>
        <begin position="12"/>
        <end position="30"/>
    </location>
</feature>
<feature type="transmembrane region" description="Helical" evidence="14">
    <location>
        <begin position="276"/>
        <end position="294"/>
    </location>
</feature>
<evidence type="ECO:0000256" key="3">
    <source>
        <dbReference type="ARBA" id="ARBA00022448"/>
    </source>
</evidence>
<keyword evidence="13" id="KW-0479">Metal-binding</keyword>
<dbReference type="Pfam" id="PF02386">
    <property type="entry name" value="TrkH"/>
    <property type="match status" value="1"/>
</dbReference>
<dbReference type="Proteomes" id="UP000274695">
    <property type="component" value="Unassembled WGS sequence"/>
</dbReference>
<feature type="transmembrane region" description="Helical" evidence="14">
    <location>
        <begin position="327"/>
        <end position="347"/>
    </location>
</feature>